<proteinExistence type="predicted"/>
<evidence type="ECO:0000256" key="1">
    <source>
        <dbReference type="SAM" id="MobiDB-lite"/>
    </source>
</evidence>
<dbReference type="InterPro" id="IPR016024">
    <property type="entry name" value="ARM-type_fold"/>
</dbReference>
<organism evidence="3 4">
    <name type="scientific">Synaphobranchus kaupii</name>
    <name type="common">Kaup's arrowtooth eel</name>
    <dbReference type="NCBI Taxonomy" id="118154"/>
    <lineage>
        <taxon>Eukaryota</taxon>
        <taxon>Metazoa</taxon>
        <taxon>Chordata</taxon>
        <taxon>Craniata</taxon>
        <taxon>Vertebrata</taxon>
        <taxon>Euteleostomi</taxon>
        <taxon>Actinopterygii</taxon>
        <taxon>Neopterygii</taxon>
        <taxon>Teleostei</taxon>
        <taxon>Anguilliformes</taxon>
        <taxon>Synaphobranchidae</taxon>
        <taxon>Synaphobranchus</taxon>
    </lineage>
</organism>
<dbReference type="SMART" id="SM01349">
    <property type="entry name" value="TOG"/>
    <property type="match status" value="1"/>
</dbReference>
<dbReference type="PANTHER" id="PTHR21567">
    <property type="entry name" value="CLASP"/>
    <property type="match status" value="1"/>
</dbReference>
<dbReference type="GO" id="GO:0000226">
    <property type="term" value="P:microtubule cytoskeleton organization"/>
    <property type="evidence" value="ECO:0007669"/>
    <property type="project" value="TreeGrafter"/>
</dbReference>
<feature type="region of interest" description="Disordered" evidence="1">
    <location>
        <begin position="1"/>
        <end position="32"/>
    </location>
</feature>
<feature type="compositionally biased region" description="Basic and acidic residues" evidence="1">
    <location>
        <begin position="117"/>
        <end position="130"/>
    </location>
</feature>
<feature type="region of interest" description="Disordered" evidence="1">
    <location>
        <begin position="62"/>
        <end position="130"/>
    </location>
</feature>
<dbReference type="InterPro" id="IPR011989">
    <property type="entry name" value="ARM-like"/>
</dbReference>
<dbReference type="GO" id="GO:0008017">
    <property type="term" value="F:microtubule binding"/>
    <property type="evidence" value="ECO:0007669"/>
    <property type="project" value="TreeGrafter"/>
</dbReference>
<evidence type="ECO:0000313" key="3">
    <source>
        <dbReference type="EMBL" id="KAJ8349275.1"/>
    </source>
</evidence>
<name>A0A9Q1F1E7_SYNKA</name>
<feature type="domain" description="TOG" evidence="2">
    <location>
        <begin position="122"/>
        <end position="363"/>
    </location>
</feature>
<dbReference type="EMBL" id="JAINUF010000009">
    <property type="protein sequence ID" value="KAJ8349275.1"/>
    <property type="molecule type" value="Genomic_DNA"/>
</dbReference>
<dbReference type="Proteomes" id="UP001152622">
    <property type="component" value="Chromosome 9"/>
</dbReference>
<dbReference type="PANTHER" id="PTHR21567:SF87">
    <property type="entry name" value="CRESCERIN-LIKE PROTEIN CHE-12"/>
    <property type="match status" value="1"/>
</dbReference>
<dbReference type="SUPFAM" id="SSF48371">
    <property type="entry name" value="ARM repeat"/>
    <property type="match status" value="1"/>
</dbReference>
<dbReference type="GO" id="GO:0005881">
    <property type="term" value="C:cytoplasmic microtubule"/>
    <property type="evidence" value="ECO:0007669"/>
    <property type="project" value="TreeGrafter"/>
</dbReference>
<dbReference type="OrthoDB" id="5870094at2759"/>
<accession>A0A9Q1F1E7</accession>
<dbReference type="InterPro" id="IPR034085">
    <property type="entry name" value="TOG"/>
</dbReference>
<gene>
    <name evidence="3" type="ORF">SKAU_G00244050</name>
</gene>
<evidence type="ECO:0000259" key="2">
    <source>
        <dbReference type="SMART" id="SM01349"/>
    </source>
</evidence>
<sequence>MSDCATQVDDTMFSCRDEPVSQDADQQASDKDLDSLSWHSEYAEEALKVCYGLKMHALENPPSRAGSQPFKRSSGQSGIPILSRTNTQERGVLNTKMGPTSLTHGSDKQVTAPTLRKKTEQKALEFEDRDSPERTLAQSLVLLTSKHWEENVMALNTIGSLAQRHPDVLEARLHDVCLSLILEVVNPRSSVSRVAMATIGTMYNHLQGNMDPELELTTTALLQKVTDRLFQKDVDAALESMVWNCTPTCTMKALLAGGQRHLSDAVRRCTTQHLASLVERVDPAHLLLDTKDTADLILPAVTRLAQDSSQATRHFGQQMLMSLASHAEFEEMVHKYVPAKGIPQLRTISHKPELDKSQSSSSSVSKSKRALSGVGVTQGLTQQAKSHSIAEREKYIKAMKAQMGSNDFRMRLRAIDKIAADCAEKPDLVAACKFPIFDAIAARLQESNHKINQHTLEALQSMIPLLKDCLGQVLNILLPVIVENHLNSKIDDIHRAAVGALDSLIFHLDNTLLLGIMCNRAQVLGGKAKGHLIEKVADIVRGVYQRKPQMVEQTAPATAVEAAGILPATGSTPDQLCARRYTPTWAQQLRESAVNQP</sequence>
<dbReference type="AlphaFoldDB" id="A0A9Q1F1E7"/>
<evidence type="ECO:0000313" key="4">
    <source>
        <dbReference type="Proteomes" id="UP001152622"/>
    </source>
</evidence>
<keyword evidence="4" id="KW-1185">Reference proteome</keyword>
<dbReference type="GO" id="GO:0005929">
    <property type="term" value="C:cilium"/>
    <property type="evidence" value="ECO:0007669"/>
    <property type="project" value="TreeGrafter"/>
</dbReference>
<dbReference type="Gene3D" id="1.25.10.10">
    <property type="entry name" value="Leucine-rich Repeat Variant"/>
    <property type="match status" value="2"/>
</dbReference>
<protein>
    <recommendedName>
        <fullName evidence="2">TOG domain-containing protein</fullName>
    </recommendedName>
</protein>
<feature type="compositionally biased region" description="Polar residues" evidence="1">
    <location>
        <begin position="70"/>
        <end position="89"/>
    </location>
</feature>
<comment type="caution">
    <text evidence="3">The sequence shown here is derived from an EMBL/GenBank/DDBJ whole genome shotgun (WGS) entry which is preliminary data.</text>
</comment>
<feature type="compositionally biased region" description="Polar residues" evidence="1">
    <location>
        <begin position="97"/>
        <end position="112"/>
    </location>
</feature>
<reference evidence="3" key="1">
    <citation type="journal article" date="2023" name="Science">
        <title>Genome structures resolve the early diversification of teleost fishes.</title>
        <authorList>
            <person name="Parey E."/>
            <person name="Louis A."/>
            <person name="Montfort J."/>
            <person name="Bouchez O."/>
            <person name="Roques C."/>
            <person name="Iampietro C."/>
            <person name="Lluch J."/>
            <person name="Castinel A."/>
            <person name="Donnadieu C."/>
            <person name="Desvignes T."/>
            <person name="Floi Bucao C."/>
            <person name="Jouanno E."/>
            <person name="Wen M."/>
            <person name="Mejri S."/>
            <person name="Dirks R."/>
            <person name="Jansen H."/>
            <person name="Henkel C."/>
            <person name="Chen W.J."/>
            <person name="Zahm M."/>
            <person name="Cabau C."/>
            <person name="Klopp C."/>
            <person name="Thompson A.W."/>
            <person name="Robinson-Rechavi M."/>
            <person name="Braasch I."/>
            <person name="Lecointre G."/>
            <person name="Bobe J."/>
            <person name="Postlethwait J.H."/>
            <person name="Berthelot C."/>
            <person name="Roest Crollius H."/>
            <person name="Guiguen Y."/>
        </authorList>
    </citation>
    <scope>NUCLEOTIDE SEQUENCE</scope>
    <source>
        <strain evidence="3">WJC10195</strain>
    </source>
</reference>